<dbReference type="EMBL" id="LN483124">
    <property type="protein sequence ID" value="CED82397.1"/>
    <property type="molecule type" value="Genomic_DNA"/>
</dbReference>
<sequence>MAIQEGSLPITIPCSTSSSNNQYDFSPSSARQESYSSVLSTGLLGPQAATNVPSAALCDQASKRRVPLASTGSHSSIASSSSSSSSSAVPYRPRSYSSFGPGEHVHPPDSPNDHQRHSPSADLSSLTTPTGEIQLEPVAISTRASFLAAFSSFGLPPLPTLTIPDGNSRPAPEPTSVEPSPASSFLSSFSSPTISSQVTSSSSSLSSFSALLPSISSLDDFPVFDDKFIGRILGKGSTGSVREVLSFPAKERLSPPQAVKIVLLPKPKLKSARNSTGVQDDELATELETEISLWASLPSHPNILPLLSSERTQDAIFLFMPYMVSGSLFDLVRRHREHDRGRGRRLVSSFRSFSHASATDRSNGQSNQTECAGLVGVGRSATLRESGVGGGLRFFPEDDARKLFRDIVAGLQVLHREGIVHGDLKSENVLVDEEGHCKLSDFGFSHRLEVNQSPQPISITGHTNANTVLASLQPHGFPSGKTSQNRQASSPLPRSAALLRMAQSTAPPFIPPSGGSMPYTAPELLQPVQSLSGAQQRTTLTTDMWALGVLLHFLLTTGSFPFQDAFEPRLQMKILRGVWSLPEEVGGGRLGREAESLLKGLLEVQVDERWTVDEVGRSEWLAGWAEVRKSSRSRSRSRTALGVLGQTTRRRSKSTHRSARIDENPGGPSSPSLPSTSYQSASLFGSSLESFSSVDGHQTQANSWSDQTYLPPTPHQSLSPPAPHQSLSPPFHHSTASGSTIFPSGLKASKSRSRSGSRDTRWRRRPYVESAHTQNQPGQRAEPNEGWGTLGGQMIVEVEEPARERREGTSERRSRSRGRRREANVD</sequence>
<reference evidence="5" key="1">
    <citation type="submission" date="2014-08" db="EMBL/GenBank/DDBJ databases">
        <authorList>
            <person name="Sharma Rahul"/>
            <person name="Thines Marco"/>
        </authorList>
    </citation>
    <scope>NUCLEOTIDE SEQUENCE</scope>
</reference>
<organism evidence="5">
    <name type="scientific">Phaffia rhodozyma</name>
    <name type="common">Yeast</name>
    <name type="synonym">Xanthophyllomyces dendrorhous</name>
    <dbReference type="NCBI Taxonomy" id="264483"/>
    <lineage>
        <taxon>Eukaryota</taxon>
        <taxon>Fungi</taxon>
        <taxon>Dikarya</taxon>
        <taxon>Basidiomycota</taxon>
        <taxon>Agaricomycotina</taxon>
        <taxon>Tremellomycetes</taxon>
        <taxon>Cystofilobasidiales</taxon>
        <taxon>Mrakiaceae</taxon>
        <taxon>Phaffia</taxon>
    </lineage>
</organism>
<dbReference type="SMART" id="SM00220">
    <property type="entry name" value="S_TKc"/>
    <property type="match status" value="1"/>
</dbReference>
<dbReference type="InterPro" id="IPR008271">
    <property type="entry name" value="Ser/Thr_kinase_AS"/>
</dbReference>
<feature type="compositionally biased region" description="Polar residues" evidence="3">
    <location>
        <begin position="695"/>
        <end position="719"/>
    </location>
</feature>
<proteinExistence type="predicted"/>
<dbReference type="AlphaFoldDB" id="A0A0F7SJY2"/>
<protein>
    <submittedName>
        <fullName evidence="5">Kinase-like partial</fullName>
    </submittedName>
</protein>
<evidence type="ECO:0000256" key="3">
    <source>
        <dbReference type="SAM" id="MobiDB-lite"/>
    </source>
</evidence>
<name>A0A0F7SJY2_PHARH</name>
<dbReference type="InterPro" id="IPR011009">
    <property type="entry name" value="Kinase-like_dom_sf"/>
</dbReference>
<dbReference type="GO" id="GO:0004674">
    <property type="term" value="F:protein serine/threonine kinase activity"/>
    <property type="evidence" value="ECO:0007669"/>
    <property type="project" value="TreeGrafter"/>
</dbReference>
<feature type="compositionally biased region" description="Basic and acidic residues" evidence="3">
    <location>
        <begin position="800"/>
        <end position="813"/>
    </location>
</feature>
<feature type="compositionally biased region" description="Basic and acidic residues" evidence="3">
    <location>
        <begin position="103"/>
        <end position="116"/>
    </location>
</feature>
<feature type="compositionally biased region" description="Polar residues" evidence="3">
    <location>
        <begin position="13"/>
        <end position="38"/>
    </location>
</feature>
<dbReference type="PROSITE" id="PS50011">
    <property type="entry name" value="PROTEIN_KINASE_DOM"/>
    <property type="match status" value="1"/>
</dbReference>
<feature type="compositionally biased region" description="Low complexity" evidence="3">
    <location>
        <begin position="665"/>
        <end position="693"/>
    </location>
</feature>
<dbReference type="GO" id="GO:0005524">
    <property type="term" value="F:ATP binding"/>
    <property type="evidence" value="ECO:0007669"/>
    <property type="project" value="UniProtKB-KW"/>
</dbReference>
<feature type="compositionally biased region" description="Low complexity" evidence="3">
    <location>
        <begin position="73"/>
        <end position="98"/>
    </location>
</feature>
<dbReference type="PANTHER" id="PTHR24346">
    <property type="entry name" value="MAP/MICROTUBULE AFFINITY-REGULATING KINASE"/>
    <property type="match status" value="1"/>
</dbReference>
<keyword evidence="2" id="KW-0067">ATP-binding</keyword>
<dbReference type="SUPFAM" id="SSF56112">
    <property type="entry name" value="Protein kinase-like (PK-like)"/>
    <property type="match status" value="1"/>
</dbReference>
<dbReference type="GO" id="GO:0000226">
    <property type="term" value="P:microtubule cytoskeleton organization"/>
    <property type="evidence" value="ECO:0007669"/>
    <property type="project" value="TreeGrafter"/>
</dbReference>
<keyword evidence="5" id="KW-0418">Kinase</keyword>
<feature type="compositionally biased region" description="Basic residues" evidence="3">
    <location>
        <begin position="749"/>
        <end position="765"/>
    </location>
</feature>
<dbReference type="PROSITE" id="PS00108">
    <property type="entry name" value="PROTEIN_KINASE_ST"/>
    <property type="match status" value="1"/>
</dbReference>
<evidence type="ECO:0000313" key="5">
    <source>
        <dbReference type="EMBL" id="CED82397.1"/>
    </source>
</evidence>
<dbReference type="Pfam" id="PF00069">
    <property type="entry name" value="Pkinase"/>
    <property type="match status" value="2"/>
</dbReference>
<keyword evidence="1" id="KW-0547">Nucleotide-binding</keyword>
<feature type="region of interest" description="Disordered" evidence="3">
    <location>
        <begin position="161"/>
        <end position="184"/>
    </location>
</feature>
<dbReference type="GO" id="GO:0035556">
    <property type="term" value="P:intracellular signal transduction"/>
    <property type="evidence" value="ECO:0007669"/>
    <property type="project" value="TreeGrafter"/>
</dbReference>
<dbReference type="Gene3D" id="1.10.510.10">
    <property type="entry name" value="Transferase(Phosphotransferase) domain 1"/>
    <property type="match status" value="3"/>
</dbReference>
<dbReference type="InterPro" id="IPR000719">
    <property type="entry name" value="Prot_kinase_dom"/>
</dbReference>
<feature type="region of interest" description="Disordered" evidence="3">
    <location>
        <begin position="68"/>
        <end position="127"/>
    </location>
</feature>
<feature type="domain" description="Protein kinase" evidence="4">
    <location>
        <begin position="227"/>
        <end position="621"/>
    </location>
</feature>
<feature type="region of interest" description="Disordered" evidence="3">
    <location>
        <begin position="635"/>
        <end position="826"/>
    </location>
</feature>
<dbReference type="GO" id="GO:0005737">
    <property type="term" value="C:cytoplasm"/>
    <property type="evidence" value="ECO:0007669"/>
    <property type="project" value="TreeGrafter"/>
</dbReference>
<dbReference type="PANTHER" id="PTHR24346:SF76">
    <property type="entry name" value="NON-SPECIFIC SERINE_THREONINE PROTEIN KINASE"/>
    <property type="match status" value="1"/>
</dbReference>
<evidence type="ECO:0000256" key="2">
    <source>
        <dbReference type="ARBA" id="ARBA00022840"/>
    </source>
</evidence>
<evidence type="ECO:0000259" key="4">
    <source>
        <dbReference type="PROSITE" id="PS50011"/>
    </source>
</evidence>
<evidence type="ECO:0000256" key="1">
    <source>
        <dbReference type="ARBA" id="ARBA00022741"/>
    </source>
</evidence>
<keyword evidence="5" id="KW-0808">Transferase</keyword>
<accession>A0A0F7SJY2</accession>
<feature type="region of interest" description="Disordered" evidence="3">
    <location>
        <begin position="1"/>
        <end position="38"/>
    </location>
</feature>
<feature type="compositionally biased region" description="Basic residues" evidence="3">
    <location>
        <begin position="648"/>
        <end position="658"/>
    </location>
</feature>